<proteinExistence type="predicted"/>
<dbReference type="OrthoDB" id="7375466at2"/>
<name>A0A543FZ89_9PSEU</name>
<accession>A0A543FZ89</accession>
<feature type="region of interest" description="Disordered" evidence="1">
    <location>
        <begin position="212"/>
        <end position="233"/>
    </location>
</feature>
<feature type="region of interest" description="Disordered" evidence="1">
    <location>
        <begin position="460"/>
        <end position="491"/>
    </location>
</feature>
<keyword evidence="2" id="KW-0121">Carboxypeptidase</keyword>
<organism evidence="2 3">
    <name type="scientific">Pseudonocardia cypriaca</name>
    <dbReference type="NCBI Taxonomy" id="882449"/>
    <lineage>
        <taxon>Bacteria</taxon>
        <taxon>Bacillati</taxon>
        <taxon>Actinomycetota</taxon>
        <taxon>Actinomycetes</taxon>
        <taxon>Pseudonocardiales</taxon>
        <taxon>Pseudonocardiaceae</taxon>
        <taxon>Pseudonocardia</taxon>
    </lineage>
</organism>
<feature type="compositionally biased region" description="Low complexity" evidence="1">
    <location>
        <begin position="306"/>
        <end position="326"/>
    </location>
</feature>
<feature type="compositionally biased region" description="Low complexity" evidence="1">
    <location>
        <begin position="338"/>
        <end position="361"/>
    </location>
</feature>
<feature type="compositionally biased region" description="Pro residues" evidence="1">
    <location>
        <begin position="113"/>
        <end position="136"/>
    </location>
</feature>
<evidence type="ECO:0000256" key="1">
    <source>
        <dbReference type="SAM" id="MobiDB-lite"/>
    </source>
</evidence>
<feature type="compositionally biased region" description="Low complexity" evidence="1">
    <location>
        <begin position="421"/>
        <end position="432"/>
    </location>
</feature>
<comment type="caution">
    <text evidence="2">The sequence shown here is derived from an EMBL/GenBank/DDBJ whole genome shotgun (WGS) entry which is preliminary data.</text>
</comment>
<keyword evidence="3" id="KW-1185">Reference proteome</keyword>
<evidence type="ECO:0000313" key="3">
    <source>
        <dbReference type="Proteomes" id="UP000319818"/>
    </source>
</evidence>
<feature type="region of interest" description="Disordered" evidence="1">
    <location>
        <begin position="266"/>
        <end position="401"/>
    </location>
</feature>
<dbReference type="EMBL" id="VFPH01000002">
    <property type="protein sequence ID" value="TQM39139.1"/>
    <property type="molecule type" value="Genomic_DNA"/>
</dbReference>
<feature type="region of interest" description="Disordered" evidence="1">
    <location>
        <begin position="414"/>
        <end position="447"/>
    </location>
</feature>
<reference evidence="2 3" key="1">
    <citation type="submission" date="2019-06" db="EMBL/GenBank/DDBJ databases">
        <title>Sequencing the genomes of 1000 actinobacteria strains.</title>
        <authorList>
            <person name="Klenk H.-P."/>
        </authorList>
    </citation>
    <scope>NUCLEOTIDE SEQUENCE [LARGE SCALE GENOMIC DNA]</scope>
    <source>
        <strain evidence="2 3">DSM 45511</strain>
    </source>
</reference>
<feature type="compositionally biased region" description="Pro residues" evidence="1">
    <location>
        <begin position="87"/>
        <end position="96"/>
    </location>
</feature>
<feature type="region of interest" description="Disordered" evidence="1">
    <location>
        <begin position="109"/>
        <end position="159"/>
    </location>
</feature>
<dbReference type="RefSeq" id="WP_142105947.1">
    <property type="nucleotide sequence ID" value="NZ_VFPH01000002.1"/>
</dbReference>
<keyword evidence="2" id="KW-0378">Hydrolase</keyword>
<evidence type="ECO:0000313" key="2">
    <source>
        <dbReference type="EMBL" id="TQM39139.1"/>
    </source>
</evidence>
<dbReference type="GO" id="GO:0004180">
    <property type="term" value="F:carboxypeptidase activity"/>
    <property type="evidence" value="ECO:0007669"/>
    <property type="project" value="UniProtKB-KW"/>
</dbReference>
<dbReference type="Proteomes" id="UP000319818">
    <property type="component" value="Unassembled WGS sequence"/>
</dbReference>
<sequence length="681" mass="68976">MNTLVLIGLALVGAGFVLLGLRFAPRIRRQFAATAAQPRTVADLVRLREQTAAGTAQPAPPAAAPRQAAAAPRRAAKAPAAAWPAARPEPPAPRVAPVPAAASVAAPTASAAPPAPAAPAPQPQTPAFVPPPPRPTPVAGRVRRESADAPAAALDGGNLPWQRGARMAVGLGGGQPWREPPAPPAPLRIVPAAEPPAPVEAAAPAPVRLVPDEPESRTVAPEEPVVAHPAPVAEAEPAPVRLVPASPEPAPAGDVAKPQAVWIEPGAVAAADASPSPEPAPIATDAEQAPAPVDQQASAEREPEADAATAEPEPAPVEQPESPEPAARQRAVWIEPGADTATSATRSADPGVSRVPAAQEHVPVEEPEPVEPVAQPEAVRVEPRGDAAEPAEREIPLLDGWDDVEAEDVRVGAVPDRFAEEPPATAEAQAARPRSRQTPDERAAEQAAADLALLRTFGFADPGLRPDSAPVVEMERSEEQESPAEPGDAQPVRYRVVRRDGSMVGGATVTLLDDRGGDVAAGAADAEGRGELLAPSPGGYVIVSTAAGHQPGAVAITVSGAATEIDVLIARSATVSGSVRGEDGPIAGARVTLVQDGEAVDAVDTAADGTYRIGDIGAGEYGLSVAAAGCEPVATLLDVAEEADVRHDVELKAATPVADSDGVEDDAVSELAGGSMSQGVR</sequence>
<keyword evidence="2" id="KW-0645">Protease</keyword>
<gene>
    <name evidence="2" type="ORF">FB388_6394</name>
</gene>
<feature type="region of interest" description="Disordered" evidence="1">
    <location>
        <begin position="52"/>
        <end position="97"/>
    </location>
</feature>
<dbReference type="Pfam" id="PF13620">
    <property type="entry name" value="CarboxypepD_reg"/>
    <property type="match status" value="1"/>
</dbReference>
<dbReference type="Gene3D" id="2.60.40.1120">
    <property type="entry name" value="Carboxypeptidase-like, regulatory domain"/>
    <property type="match status" value="1"/>
</dbReference>
<feature type="compositionally biased region" description="Basic and acidic residues" evidence="1">
    <location>
        <begin position="379"/>
        <end position="396"/>
    </location>
</feature>
<feature type="compositionally biased region" description="Low complexity" evidence="1">
    <location>
        <begin position="64"/>
        <end position="86"/>
    </location>
</feature>
<feature type="compositionally biased region" description="Low complexity" evidence="1">
    <location>
        <begin position="219"/>
        <end position="233"/>
    </location>
</feature>
<dbReference type="SUPFAM" id="SSF49478">
    <property type="entry name" value="Cna protein B-type domain"/>
    <property type="match status" value="1"/>
</dbReference>
<feature type="compositionally biased region" description="Low complexity" evidence="1">
    <location>
        <begin position="266"/>
        <end position="275"/>
    </location>
</feature>
<protein>
    <submittedName>
        <fullName evidence="2">Carboxypeptidase family protein</fullName>
    </submittedName>
</protein>
<dbReference type="AlphaFoldDB" id="A0A543FZ89"/>
<feature type="region of interest" description="Disordered" evidence="1">
    <location>
        <begin position="656"/>
        <end position="681"/>
    </location>
</feature>